<organism evidence="8 9">
    <name type="scientific">Neisseria brasiliensis</name>
    <dbReference type="NCBI Taxonomy" id="2666100"/>
    <lineage>
        <taxon>Bacteria</taxon>
        <taxon>Pseudomonadati</taxon>
        <taxon>Pseudomonadota</taxon>
        <taxon>Betaproteobacteria</taxon>
        <taxon>Neisseriales</taxon>
        <taxon>Neisseriaceae</taxon>
        <taxon>Neisseria</taxon>
    </lineage>
</organism>
<dbReference type="PROSITE" id="PS50198">
    <property type="entry name" value="PPIC_PPIASE_2"/>
    <property type="match status" value="1"/>
</dbReference>
<dbReference type="SUPFAM" id="SSF109998">
    <property type="entry name" value="Triger factor/SurA peptide-binding domain-like"/>
    <property type="match status" value="1"/>
</dbReference>
<evidence type="ECO:0000256" key="1">
    <source>
        <dbReference type="ARBA" id="ARBA00000971"/>
    </source>
</evidence>
<dbReference type="PANTHER" id="PTHR47245:SF1">
    <property type="entry name" value="FOLDASE PROTEIN PRSA"/>
    <property type="match status" value="1"/>
</dbReference>
<dbReference type="Gene3D" id="3.10.50.40">
    <property type="match status" value="1"/>
</dbReference>
<dbReference type="EMBL" id="WJXO01000001">
    <property type="protein sequence ID" value="MRN37654.1"/>
    <property type="molecule type" value="Genomic_DNA"/>
</dbReference>
<dbReference type="GO" id="GO:0003755">
    <property type="term" value="F:peptidyl-prolyl cis-trans isomerase activity"/>
    <property type="evidence" value="ECO:0007669"/>
    <property type="project" value="UniProtKB-KW"/>
</dbReference>
<keyword evidence="4" id="KW-0732">Signal</keyword>
<protein>
    <recommendedName>
        <fullName evidence="3">peptidylprolyl isomerase</fullName>
        <ecNumber evidence="3">5.2.1.8</ecNumber>
    </recommendedName>
</protein>
<sequence>MKKTYFASAVLFALASGNLLAQTLVTVNGQAIDSSVIDAQVKAIRAENKQVQDTPALRRNLTERQVISTVVGQEAKRLKLDQSAEYKQALQQARDAANKSGAAKKANFKTEWAVFEGELLGQAYAAHVAKQNPVQEKDVKAAYDDFSKFYKGTQEVQLGEIVTNNSADAEKAIADLKAKKSFSSVVKQYSIDPQAKQSGSIPNAYVPLKDLQQSAPPLYDAVKDLKKGGVTAKPLQNGNLYGVFYVNDRRNITLPTYDQAKNDIGRDLQAARIDASVQSLLQKADIKPAK</sequence>
<evidence type="ECO:0000256" key="6">
    <source>
        <dbReference type="ARBA" id="ARBA00023235"/>
    </source>
</evidence>
<evidence type="ECO:0000313" key="8">
    <source>
        <dbReference type="EMBL" id="MRN37654.1"/>
    </source>
</evidence>
<keyword evidence="5" id="KW-0697">Rotamase</keyword>
<dbReference type="EC" id="5.2.1.8" evidence="3"/>
<name>A0A5Q3RZG8_9NEIS</name>
<evidence type="ECO:0000313" key="9">
    <source>
        <dbReference type="Proteomes" id="UP000486297"/>
    </source>
</evidence>
<evidence type="ECO:0000256" key="4">
    <source>
        <dbReference type="ARBA" id="ARBA00022729"/>
    </source>
</evidence>
<keyword evidence="6" id="KW-0413">Isomerase</keyword>
<dbReference type="SUPFAM" id="SSF54534">
    <property type="entry name" value="FKBP-like"/>
    <property type="match status" value="1"/>
</dbReference>
<comment type="catalytic activity">
    <reaction evidence="1">
        <text>[protein]-peptidylproline (omega=180) = [protein]-peptidylproline (omega=0)</text>
        <dbReference type="Rhea" id="RHEA:16237"/>
        <dbReference type="Rhea" id="RHEA-COMP:10747"/>
        <dbReference type="Rhea" id="RHEA-COMP:10748"/>
        <dbReference type="ChEBI" id="CHEBI:83833"/>
        <dbReference type="ChEBI" id="CHEBI:83834"/>
        <dbReference type="EC" id="5.2.1.8"/>
    </reaction>
</comment>
<dbReference type="InterPro" id="IPR046357">
    <property type="entry name" value="PPIase_dom_sf"/>
</dbReference>
<comment type="caution">
    <text evidence="8">The sequence shown here is derived from an EMBL/GenBank/DDBJ whole genome shotgun (WGS) entry which is preliminary data.</text>
</comment>
<evidence type="ECO:0000256" key="2">
    <source>
        <dbReference type="ARBA" id="ARBA00007656"/>
    </source>
</evidence>
<accession>A0A5Q3RZG8</accession>
<dbReference type="InterPro" id="IPR027304">
    <property type="entry name" value="Trigger_fact/SurA_dom_sf"/>
</dbReference>
<evidence type="ECO:0000256" key="5">
    <source>
        <dbReference type="ARBA" id="ARBA00023110"/>
    </source>
</evidence>
<dbReference type="Pfam" id="PF13145">
    <property type="entry name" value="Rotamase_2"/>
    <property type="match status" value="1"/>
</dbReference>
<proteinExistence type="inferred from homology"/>
<dbReference type="PANTHER" id="PTHR47245">
    <property type="entry name" value="PEPTIDYLPROLYL ISOMERASE"/>
    <property type="match status" value="1"/>
</dbReference>
<evidence type="ECO:0000259" key="7">
    <source>
        <dbReference type="PROSITE" id="PS50198"/>
    </source>
</evidence>
<reference evidence="8" key="1">
    <citation type="journal article" name="Emerg. Infect. Dis.">
        <title>Two cases of a newly characterized neisseria species.</title>
        <authorList>
            <person name="Mustapha M."/>
            <person name="Lemos A.P.S."/>
            <person name="Harrison L.H."/>
            <person name="Vantyne D."/>
            <person name="Sacchi C.T."/>
        </authorList>
    </citation>
    <scope>NUCLEOTIDE SEQUENCE</scope>
    <source>
        <strain evidence="8">N.95.16</strain>
    </source>
</reference>
<evidence type="ECO:0000256" key="3">
    <source>
        <dbReference type="ARBA" id="ARBA00013194"/>
    </source>
</evidence>
<dbReference type="InterPro" id="IPR050245">
    <property type="entry name" value="PrsA_foldase"/>
</dbReference>
<keyword evidence="9" id="KW-1185">Reference proteome</keyword>
<dbReference type="AlphaFoldDB" id="A0A5Q3RZG8"/>
<dbReference type="RefSeq" id="WP_095501608.1">
    <property type="nucleotide sequence ID" value="NZ_CP046027.1"/>
</dbReference>
<comment type="similarity">
    <text evidence="2">Belongs to the PpiC/parvulin rotamase family.</text>
</comment>
<dbReference type="InterPro" id="IPR000297">
    <property type="entry name" value="PPIase_PpiC"/>
</dbReference>
<dbReference type="Proteomes" id="UP000486297">
    <property type="component" value="Unassembled WGS sequence"/>
</dbReference>
<feature type="domain" description="PpiC" evidence="7">
    <location>
        <begin position="153"/>
        <end position="248"/>
    </location>
</feature>
<gene>
    <name evidence="8" type="ORF">GJU80_03895</name>
</gene>